<keyword evidence="2" id="KW-1185">Reference proteome</keyword>
<evidence type="ECO:0000313" key="2">
    <source>
        <dbReference type="Proteomes" id="UP001283361"/>
    </source>
</evidence>
<evidence type="ECO:0000313" key="1">
    <source>
        <dbReference type="EMBL" id="KAK3797308.1"/>
    </source>
</evidence>
<dbReference type="Proteomes" id="UP001283361">
    <property type="component" value="Unassembled WGS sequence"/>
</dbReference>
<sequence length="82" mass="9230">MATKEEEISSLLNPAKTSKVFDLVHEDNLRSLIEDLVMHEETEEGEEELEFVLEEAGGSGERARSEVEFRVGVAKSDNSKMF</sequence>
<dbReference type="EMBL" id="JAWDGP010000779">
    <property type="protein sequence ID" value="KAK3797308.1"/>
    <property type="molecule type" value="Genomic_DNA"/>
</dbReference>
<proteinExistence type="predicted"/>
<gene>
    <name evidence="1" type="ORF">RRG08_014936</name>
</gene>
<name>A0AAE1E8Z6_9GAST</name>
<comment type="caution">
    <text evidence="1">The sequence shown here is derived from an EMBL/GenBank/DDBJ whole genome shotgun (WGS) entry which is preliminary data.</text>
</comment>
<accession>A0AAE1E8Z6</accession>
<reference evidence="1" key="1">
    <citation type="journal article" date="2023" name="G3 (Bethesda)">
        <title>A reference genome for the long-term kleptoplast-retaining sea slug Elysia crispata morphotype clarki.</title>
        <authorList>
            <person name="Eastman K.E."/>
            <person name="Pendleton A.L."/>
            <person name="Shaikh M.A."/>
            <person name="Suttiyut T."/>
            <person name="Ogas R."/>
            <person name="Tomko P."/>
            <person name="Gavelis G."/>
            <person name="Widhalm J.R."/>
            <person name="Wisecaver J.H."/>
        </authorList>
    </citation>
    <scope>NUCLEOTIDE SEQUENCE</scope>
    <source>
        <strain evidence="1">ECLA1</strain>
    </source>
</reference>
<protein>
    <submittedName>
        <fullName evidence="1">Uncharacterized protein</fullName>
    </submittedName>
</protein>
<organism evidence="1 2">
    <name type="scientific">Elysia crispata</name>
    <name type="common">lettuce slug</name>
    <dbReference type="NCBI Taxonomy" id="231223"/>
    <lineage>
        <taxon>Eukaryota</taxon>
        <taxon>Metazoa</taxon>
        <taxon>Spiralia</taxon>
        <taxon>Lophotrochozoa</taxon>
        <taxon>Mollusca</taxon>
        <taxon>Gastropoda</taxon>
        <taxon>Heterobranchia</taxon>
        <taxon>Euthyneura</taxon>
        <taxon>Panpulmonata</taxon>
        <taxon>Sacoglossa</taxon>
        <taxon>Placobranchoidea</taxon>
        <taxon>Plakobranchidae</taxon>
        <taxon>Elysia</taxon>
    </lineage>
</organism>
<dbReference type="AlphaFoldDB" id="A0AAE1E8Z6"/>